<dbReference type="EMBL" id="AP022587">
    <property type="protein sequence ID" value="BBY20718.1"/>
    <property type="molecule type" value="Genomic_DNA"/>
</dbReference>
<evidence type="ECO:0000313" key="2">
    <source>
        <dbReference type="Proteomes" id="UP000467130"/>
    </source>
</evidence>
<dbReference type="KEGG" id="msto:MSTO_09230"/>
<evidence type="ECO:0000313" key="1">
    <source>
        <dbReference type="EMBL" id="BBY20718.1"/>
    </source>
</evidence>
<evidence type="ECO:0008006" key="3">
    <source>
        <dbReference type="Google" id="ProtNLM"/>
    </source>
</evidence>
<reference evidence="1 2" key="1">
    <citation type="journal article" date="2019" name="Emerg. Microbes Infect.">
        <title>Comprehensive subspecies identification of 175 nontuberculous mycobacteria species based on 7547 genomic profiles.</title>
        <authorList>
            <person name="Matsumoto Y."/>
            <person name="Kinjo T."/>
            <person name="Motooka D."/>
            <person name="Nabeya D."/>
            <person name="Jung N."/>
            <person name="Uechi K."/>
            <person name="Horii T."/>
            <person name="Iida T."/>
            <person name="Fujita J."/>
            <person name="Nakamura S."/>
        </authorList>
    </citation>
    <scope>NUCLEOTIDE SEQUENCE [LARGE SCALE GENOMIC DNA]</scope>
    <source>
        <strain evidence="1 2">JCM 17783</strain>
    </source>
</reference>
<dbReference type="Proteomes" id="UP000467130">
    <property type="component" value="Chromosome"/>
</dbReference>
<protein>
    <recommendedName>
        <fullName evidence="3">Ferredoxin</fullName>
    </recommendedName>
</protein>
<gene>
    <name evidence="1" type="ORF">MSTO_09230</name>
</gene>
<dbReference type="RefSeq" id="WP_163788725.1">
    <property type="nucleotide sequence ID" value="NZ_AP022587.1"/>
</dbReference>
<proteinExistence type="predicted"/>
<keyword evidence="2" id="KW-1185">Reference proteome</keyword>
<name>A0A7I7Q369_9MYCO</name>
<organism evidence="1 2">
    <name type="scientific">Mycobacterium stomatepiae</name>
    <dbReference type="NCBI Taxonomy" id="470076"/>
    <lineage>
        <taxon>Bacteria</taxon>
        <taxon>Bacillati</taxon>
        <taxon>Actinomycetota</taxon>
        <taxon>Actinomycetes</taxon>
        <taxon>Mycobacteriales</taxon>
        <taxon>Mycobacteriaceae</taxon>
        <taxon>Mycobacterium</taxon>
        <taxon>Mycobacterium simiae complex</taxon>
    </lineage>
</organism>
<dbReference type="AlphaFoldDB" id="A0A7I7Q369"/>
<sequence length="112" mass="12138">MALDSPVRTDNRLDEMPMLPVACGSCGAQVLVRKSTWNQTSVQWNAEATDRCAERAEARKVSAHAGRGVFLACSALRESIVEAVRRGELAIVDESPTHVNRTPTARFVQSGA</sequence>
<accession>A0A7I7Q369</accession>